<dbReference type="SMART" id="SM00569">
    <property type="entry name" value="L27"/>
    <property type="match status" value="2"/>
</dbReference>
<proteinExistence type="inferred from homology"/>
<reference evidence="11" key="1">
    <citation type="submission" date="2021-11" db="EMBL/GenBank/DDBJ databases">
        <authorList>
            <person name="Schell T."/>
        </authorList>
    </citation>
    <scope>NUCLEOTIDE SEQUENCE</scope>
    <source>
        <strain evidence="11">M5</strain>
    </source>
</reference>
<accession>A0A8J2RWL8</accession>
<keyword evidence="4" id="KW-0067">ATP-binding</keyword>
<comment type="caution">
    <text evidence="11">The sequence shown here is derived from an EMBL/GenBank/DDBJ whole genome shotgun (WGS) entry which is preliminary data.</text>
</comment>
<evidence type="ECO:0000256" key="3">
    <source>
        <dbReference type="ARBA" id="ARBA00022741"/>
    </source>
</evidence>
<dbReference type="Proteomes" id="UP000789390">
    <property type="component" value="Unassembled WGS sequence"/>
</dbReference>
<evidence type="ECO:0000256" key="4">
    <source>
        <dbReference type="ARBA" id="ARBA00022840"/>
    </source>
</evidence>
<evidence type="ECO:0000256" key="5">
    <source>
        <dbReference type="PROSITE-ProRule" id="PRU00192"/>
    </source>
</evidence>
<dbReference type="InterPro" id="IPR011009">
    <property type="entry name" value="Kinase-like_dom_sf"/>
</dbReference>
<dbReference type="CDD" id="cd10831">
    <property type="entry name" value="PDZ_CASK-like"/>
    <property type="match status" value="1"/>
</dbReference>
<dbReference type="Gene3D" id="2.30.30.40">
    <property type="entry name" value="SH3 Domains"/>
    <property type="match status" value="1"/>
</dbReference>
<dbReference type="Pfam" id="PF00069">
    <property type="entry name" value="Pkinase"/>
    <property type="match status" value="1"/>
</dbReference>
<dbReference type="EMBL" id="CAKKLH010000297">
    <property type="protein sequence ID" value="CAH0109912.1"/>
    <property type="molecule type" value="Genomic_DNA"/>
</dbReference>
<evidence type="ECO:0000259" key="7">
    <source>
        <dbReference type="PROSITE" id="PS50011"/>
    </source>
</evidence>
<dbReference type="InterPro" id="IPR000719">
    <property type="entry name" value="Prot_kinase_dom"/>
</dbReference>
<dbReference type="InterPro" id="IPR036034">
    <property type="entry name" value="PDZ_sf"/>
</dbReference>
<dbReference type="InterPro" id="IPR027417">
    <property type="entry name" value="P-loop_NTPase"/>
</dbReference>
<dbReference type="Pfam" id="PF00625">
    <property type="entry name" value="Guanylate_kin"/>
    <property type="match status" value="1"/>
</dbReference>
<dbReference type="InterPro" id="IPR020635">
    <property type="entry name" value="Tyr_kinase_cat_dom"/>
</dbReference>
<dbReference type="PANTHER" id="PTHR23122">
    <property type="entry name" value="MEMBRANE-ASSOCIATED GUANYLATE KINASE MAGUK"/>
    <property type="match status" value="1"/>
</dbReference>
<dbReference type="Pfam" id="PF00595">
    <property type="entry name" value="PDZ"/>
    <property type="match status" value="1"/>
</dbReference>
<organism evidence="11 12">
    <name type="scientific">Daphnia galeata</name>
    <dbReference type="NCBI Taxonomy" id="27404"/>
    <lineage>
        <taxon>Eukaryota</taxon>
        <taxon>Metazoa</taxon>
        <taxon>Ecdysozoa</taxon>
        <taxon>Arthropoda</taxon>
        <taxon>Crustacea</taxon>
        <taxon>Branchiopoda</taxon>
        <taxon>Diplostraca</taxon>
        <taxon>Cladocera</taxon>
        <taxon>Anomopoda</taxon>
        <taxon>Daphniidae</taxon>
        <taxon>Daphnia</taxon>
    </lineage>
</organism>
<feature type="domain" description="L27" evidence="10">
    <location>
        <begin position="354"/>
        <end position="411"/>
    </location>
</feature>
<dbReference type="FunFam" id="2.30.42.10:FF:000016">
    <property type="entry name" value="peripheral plasma membrane protein CASK isoform X2"/>
    <property type="match status" value="1"/>
</dbReference>
<evidence type="ECO:0000256" key="2">
    <source>
        <dbReference type="ARBA" id="ARBA00022443"/>
    </source>
</evidence>
<comment type="similarity">
    <text evidence="1">Belongs to the MAGUK family.</text>
</comment>
<keyword evidence="12" id="KW-1185">Reference proteome</keyword>
<dbReference type="AlphaFoldDB" id="A0A8J2RWL8"/>
<keyword evidence="2 5" id="KW-0728">SH3 domain</keyword>
<feature type="domain" description="PDZ" evidence="9">
    <location>
        <begin position="542"/>
        <end position="623"/>
    </location>
</feature>
<feature type="domain" description="L27" evidence="10">
    <location>
        <begin position="415"/>
        <end position="472"/>
    </location>
</feature>
<dbReference type="SMART" id="SM00326">
    <property type="entry name" value="SH3"/>
    <property type="match status" value="1"/>
</dbReference>
<dbReference type="SUPFAM" id="SSF50156">
    <property type="entry name" value="PDZ domain-like"/>
    <property type="match status" value="1"/>
</dbReference>
<name>A0A8J2RWL8_9CRUS</name>
<dbReference type="PROSITE" id="PS51022">
    <property type="entry name" value="L27"/>
    <property type="match status" value="2"/>
</dbReference>
<dbReference type="FunFam" id="3.40.50.300:FF:000146">
    <property type="entry name" value="MAGUK p55 subfamily member 6 isoform X1"/>
    <property type="match status" value="1"/>
</dbReference>
<dbReference type="PROSITE" id="PS50011">
    <property type="entry name" value="PROTEIN_KINASE_DOM"/>
    <property type="match status" value="1"/>
</dbReference>
<dbReference type="CDD" id="cd00071">
    <property type="entry name" value="GMPK"/>
    <property type="match status" value="1"/>
</dbReference>
<dbReference type="Gene3D" id="1.10.510.10">
    <property type="entry name" value="Transferase(Phosphotransferase) domain 1"/>
    <property type="match status" value="1"/>
</dbReference>
<dbReference type="Gene3D" id="3.30.200.20">
    <property type="entry name" value="Phosphorylase Kinase, domain 1"/>
    <property type="match status" value="1"/>
</dbReference>
<dbReference type="Gene3D" id="6.10.140.620">
    <property type="match status" value="1"/>
</dbReference>
<protein>
    <recommendedName>
        <fullName evidence="13">Peripheral plasma membrane protein CASK</fullName>
    </recommendedName>
</protein>
<feature type="domain" description="SH3" evidence="6">
    <location>
        <begin position="629"/>
        <end position="700"/>
    </location>
</feature>
<dbReference type="InterPro" id="IPR004172">
    <property type="entry name" value="L27_dom"/>
</dbReference>
<dbReference type="Gene3D" id="2.30.42.10">
    <property type="match status" value="1"/>
</dbReference>
<evidence type="ECO:0000259" key="6">
    <source>
        <dbReference type="PROSITE" id="PS50002"/>
    </source>
</evidence>
<dbReference type="InterPro" id="IPR008144">
    <property type="entry name" value="Guanylate_kin-like_dom"/>
</dbReference>
<dbReference type="GO" id="GO:0030054">
    <property type="term" value="C:cell junction"/>
    <property type="evidence" value="ECO:0007669"/>
    <property type="project" value="UniProtKB-ARBA"/>
</dbReference>
<dbReference type="InterPro" id="IPR036028">
    <property type="entry name" value="SH3-like_dom_sf"/>
</dbReference>
<evidence type="ECO:0000259" key="9">
    <source>
        <dbReference type="PROSITE" id="PS50106"/>
    </source>
</evidence>
<evidence type="ECO:0008006" key="13">
    <source>
        <dbReference type="Google" id="ProtNLM"/>
    </source>
</evidence>
<dbReference type="InterPro" id="IPR036892">
    <property type="entry name" value="L27_dom_sf"/>
</dbReference>
<dbReference type="SUPFAM" id="SSF50044">
    <property type="entry name" value="SH3-domain"/>
    <property type="match status" value="1"/>
</dbReference>
<dbReference type="InterPro" id="IPR001478">
    <property type="entry name" value="PDZ"/>
</dbReference>
<dbReference type="Pfam" id="PF02828">
    <property type="entry name" value="L27"/>
    <property type="match status" value="2"/>
</dbReference>
<dbReference type="InterPro" id="IPR050716">
    <property type="entry name" value="MAGUK"/>
</dbReference>
<dbReference type="Pfam" id="PF00018">
    <property type="entry name" value="SH3_1"/>
    <property type="match status" value="1"/>
</dbReference>
<dbReference type="PROSITE" id="PS00856">
    <property type="entry name" value="GUANYLATE_KINASE_1"/>
    <property type="match status" value="1"/>
</dbReference>
<dbReference type="FunFam" id="1.10.510.10:FF:000571">
    <property type="entry name" value="Maternal embryonic leucine zipper kinase"/>
    <property type="match status" value="1"/>
</dbReference>
<dbReference type="SMART" id="SM00219">
    <property type="entry name" value="TyrKc"/>
    <property type="match status" value="1"/>
</dbReference>
<dbReference type="PROSITE" id="PS50002">
    <property type="entry name" value="SH3"/>
    <property type="match status" value="1"/>
</dbReference>
<evidence type="ECO:0000313" key="11">
    <source>
        <dbReference type="EMBL" id="CAH0109912.1"/>
    </source>
</evidence>
<dbReference type="Gene3D" id="1.10.287.650">
    <property type="entry name" value="L27 domain"/>
    <property type="match status" value="2"/>
</dbReference>
<feature type="domain" description="Guanylate kinase-like" evidence="8">
    <location>
        <begin position="756"/>
        <end position="928"/>
    </location>
</feature>
<dbReference type="FunFam" id="3.30.200.20:FF:000051">
    <property type="entry name" value="Peripheral plasma membrane protein CASK isoform B"/>
    <property type="match status" value="1"/>
</dbReference>
<evidence type="ECO:0000259" key="10">
    <source>
        <dbReference type="PROSITE" id="PS51022"/>
    </source>
</evidence>
<evidence type="ECO:0000256" key="1">
    <source>
        <dbReference type="ARBA" id="ARBA00007014"/>
    </source>
</evidence>
<evidence type="ECO:0000259" key="8">
    <source>
        <dbReference type="PROSITE" id="PS50052"/>
    </source>
</evidence>
<dbReference type="GO" id="GO:0005524">
    <property type="term" value="F:ATP binding"/>
    <property type="evidence" value="ECO:0007669"/>
    <property type="project" value="UniProtKB-KW"/>
</dbReference>
<evidence type="ECO:0000313" key="12">
    <source>
        <dbReference type="Proteomes" id="UP000789390"/>
    </source>
</evidence>
<dbReference type="SMART" id="SM00228">
    <property type="entry name" value="PDZ"/>
    <property type="match status" value="1"/>
</dbReference>
<gene>
    <name evidence="11" type="ORF">DGAL_LOCUS13402</name>
</gene>
<dbReference type="InterPro" id="IPR014775">
    <property type="entry name" value="L27_C"/>
</dbReference>
<dbReference type="InterPro" id="IPR001452">
    <property type="entry name" value="SH3_domain"/>
</dbReference>
<dbReference type="GO" id="GO:0019098">
    <property type="term" value="P:reproductive behavior"/>
    <property type="evidence" value="ECO:0007669"/>
    <property type="project" value="UniProtKB-ARBA"/>
</dbReference>
<dbReference type="SUPFAM" id="SSF101288">
    <property type="entry name" value="L27 domain"/>
    <property type="match status" value="2"/>
</dbReference>
<dbReference type="SUPFAM" id="SSF52540">
    <property type="entry name" value="P-loop containing nucleoside triphosphate hydrolases"/>
    <property type="match status" value="1"/>
</dbReference>
<dbReference type="SUPFAM" id="SSF56112">
    <property type="entry name" value="Protein kinase-like (PK-like)"/>
    <property type="match status" value="1"/>
</dbReference>
<sequence>MSALFSTVYCSTSFKMTEDDILFDEAYELQEVIWRGSCSVIRRCTHRLTAQHFAVKIVDAAKFTAIPSLTLDNLKLEATICHMLKHPHIVELLETYSSEGMVYMVYELMEGADLCIEIVKRATSGFVYSEAVASHYFRQVLEALRYCHDHDIIHRDLRPHNILLANKENSAPVKLAGFGCAKRLTDEDVVTTGRLGDSFYISPEMALNRPHGKASDIWSAGVLLHILLSGTQPFLGTDESLRYTICSGELHFDAPVWGAISDHAKDLLQQLLCVDQNDRLSVHEALEHRWLKNRDKCASRDHLHLTVEEMRIFNARRKLKSLIVATANSIKWGHPSLDPNCDAFSDIDEDESISNNAVNAVLDSIDEIQFLQDTPWILRDVESMRQVLNSSRLQSLLTLYDKISCRVSTSHRLATSDAVKRYRHATDVLRELPRSVRETPDVRELRDVLSNPFLKALLQAHDVIGYEFYGDDSEGARVTPPPLLPPVYLSHSSIAGSTSMGGLYGTHALDGLTRPDSSLGGVTGGAANGDVQPLEHVTRVRLVQFQKNTDEPMGITLKVTEDGRCIVARIMHGGMIHRQATLHVGDEIREINSMPVANKSVDALQKILREARGSVTFKIVPSYRSAPPPCEIYVRAQFDYDPLGDDTIPCAQAGIAFKTGDILQIISKDDNRWWQARKDGAGELAPAGLVPSPELQEWRIACSTVEKSKREQVNCSFFPKKKKQYKDKYMAKHNTVFDQMDVVTYEEVVKLQSYHRRTLVLLGAHGVGRRHIKNTMIANHAENYAYPIPHTTRLPRKEEENGKNYFFVSHDEMMADIAANEYLEYGTHEDAMYGTKLETIRRIHADGKVAILDVEPQALKVLRTAEYSPFVVFIAAPSVQNINDYDGSLERLIKESALLKSSYGHYFDLTIVNNDIEETIRVLEQTMETLPSSAQWIPVSWIY</sequence>
<dbReference type="InterPro" id="IPR008266">
    <property type="entry name" value="Tyr_kinase_AS"/>
</dbReference>
<feature type="domain" description="Protein kinase" evidence="7">
    <location>
        <begin position="27"/>
        <end position="291"/>
    </location>
</feature>
<dbReference type="InterPro" id="IPR020590">
    <property type="entry name" value="Guanylate_kinase_CS"/>
</dbReference>
<dbReference type="GO" id="GO:0004713">
    <property type="term" value="F:protein tyrosine kinase activity"/>
    <property type="evidence" value="ECO:0007669"/>
    <property type="project" value="InterPro"/>
</dbReference>
<dbReference type="OrthoDB" id="336747at2759"/>
<dbReference type="PROSITE" id="PS50106">
    <property type="entry name" value="PDZ"/>
    <property type="match status" value="1"/>
</dbReference>
<dbReference type="Gene3D" id="3.40.50.300">
    <property type="entry name" value="P-loop containing nucleotide triphosphate hydrolases"/>
    <property type="match status" value="1"/>
</dbReference>
<dbReference type="PROSITE" id="PS00109">
    <property type="entry name" value="PROTEIN_KINASE_TYR"/>
    <property type="match status" value="1"/>
</dbReference>
<dbReference type="InterPro" id="IPR008145">
    <property type="entry name" value="GK/Ca_channel_bsu"/>
</dbReference>
<dbReference type="CDD" id="cd12035">
    <property type="entry name" value="SH3_MPP1-like"/>
    <property type="match status" value="1"/>
</dbReference>
<dbReference type="SMART" id="SM00072">
    <property type="entry name" value="GuKc"/>
    <property type="match status" value="1"/>
</dbReference>
<dbReference type="PROSITE" id="PS50052">
    <property type="entry name" value="GUANYLATE_KINASE_2"/>
    <property type="match status" value="1"/>
</dbReference>
<keyword evidence="3" id="KW-0547">Nucleotide-binding</keyword>